<feature type="active site" evidence="5">
    <location>
        <position position="38"/>
    </location>
</feature>
<evidence type="ECO:0000256" key="4">
    <source>
        <dbReference type="ARBA" id="ARBA00047645"/>
    </source>
</evidence>
<dbReference type="InterPro" id="IPR036046">
    <property type="entry name" value="Acylphosphatase-like_dom_sf"/>
</dbReference>
<reference evidence="8" key="1">
    <citation type="journal article" date="2014" name="Int. J. Syst. Evol. Microbiol.">
        <title>Complete genome sequence of Corynebacterium casei LMG S-19264T (=DSM 44701T), isolated from a smear-ripened cheese.</title>
        <authorList>
            <consortium name="US DOE Joint Genome Institute (JGI-PGF)"/>
            <person name="Walter F."/>
            <person name="Albersmeier A."/>
            <person name="Kalinowski J."/>
            <person name="Ruckert C."/>
        </authorList>
    </citation>
    <scope>NUCLEOTIDE SEQUENCE</scope>
    <source>
        <strain evidence="8">CGMCC 1.6333</strain>
    </source>
</reference>
<keyword evidence="9" id="KW-1185">Reference proteome</keyword>
<evidence type="ECO:0000256" key="6">
    <source>
        <dbReference type="RuleBase" id="RU004168"/>
    </source>
</evidence>
<dbReference type="OrthoDB" id="9808093at2"/>
<evidence type="ECO:0000256" key="2">
    <source>
        <dbReference type="ARBA" id="ARBA00012150"/>
    </source>
</evidence>
<dbReference type="PANTHER" id="PTHR47268:SF4">
    <property type="entry name" value="ACYLPHOSPHATASE"/>
    <property type="match status" value="1"/>
</dbReference>
<dbReference type="InterPro" id="IPR020456">
    <property type="entry name" value="Acylphosphatase"/>
</dbReference>
<reference evidence="8" key="2">
    <citation type="submission" date="2020-09" db="EMBL/GenBank/DDBJ databases">
        <authorList>
            <person name="Sun Q."/>
            <person name="Zhou Y."/>
        </authorList>
    </citation>
    <scope>NUCLEOTIDE SEQUENCE</scope>
    <source>
        <strain evidence="8">CGMCC 1.6333</strain>
    </source>
</reference>
<sequence>MSKLRAHMIVSGVVQGVGFRYTTQVKAKELGITGWVKNLPDGTVEIEAEAETIKLYRFIDLIKAGPRKFIQVDHVDLKTFEDLKGYDSFEIIH</sequence>
<dbReference type="PANTHER" id="PTHR47268">
    <property type="entry name" value="ACYLPHOSPHATASE"/>
    <property type="match status" value="1"/>
</dbReference>
<evidence type="ECO:0000313" key="9">
    <source>
        <dbReference type="Proteomes" id="UP000618460"/>
    </source>
</evidence>
<evidence type="ECO:0000256" key="3">
    <source>
        <dbReference type="ARBA" id="ARBA00015991"/>
    </source>
</evidence>
<comment type="similarity">
    <text evidence="1 6">Belongs to the acylphosphatase family.</text>
</comment>
<dbReference type="Pfam" id="PF00708">
    <property type="entry name" value="Acylphosphatase"/>
    <property type="match status" value="1"/>
</dbReference>
<dbReference type="PROSITE" id="PS51160">
    <property type="entry name" value="ACYLPHOSPHATASE_3"/>
    <property type="match status" value="1"/>
</dbReference>
<proteinExistence type="inferred from homology"/>
<keyword evidence="5" id="KW-0378">Hydrolase</keyword>
<name>A0A917THQ7_9BACI</name>
<dbReference type="InterPro" id="IPR017968">
    <property type="entry name" value="Acylphosphatase_CS"/>
</dbReference>
<dbReference type="Proteomes" id="UP000618460">
    <property type="component" value="Unassembled WGS sequence"/>
</dbReference>
<dbReference type="AlphaFoldDB" id="A0A917THQ7"/>
<dbReference type="PROSITE" id="PS00150">
    <property type="entry name" value="ACYLPHOSPHATASE_1"/>
    <property type="match status" value="1"/>
</dbReference>
<dbReference type="Gene3D" id="3.30.70.100">
    <property type="match status" value="1"/>
</dbReference>
<evidence type="ECO:0000256" key="1">
    <source>
        <dbReference type="ARBA" id="ARBA00005614"/>
    </source>
</evidence>
<feature type="domain" description="Acylphosphatase-like" evidence="7">
    <location>
        <begin position="5"/>
        <end position="93"/>
    </location>
</feature>
<dbReference type="SUPFAM" id="SSF54975">
    <property type="entry name" value="Acylphosphatase/BLUF domain-like"/>
    <property type="match status" value="1"/>
</dbReference>
<dbReference type="PRINTS" id="PR00112">
    <property type="entry name" value="ACYLPHPHTASE"/>
</dbReference>
<organism evidence="8 9">
    <name type="scientific">Paraliobacillus quinghaiensis</name>
    <dbReference type="NCBI Taxonomy" id="470815"/>
    <lineage>
        <taxon>Bacteria</taxon>
        <taxon>Bacillati</taxon>
        <taxon>Bacillota</taxon>
        <taxon>Bacilli</taxon>
        <taxon>Bacillales</taxon>
        <taxon>Bacillaceae</taxon>
        <taxon>Paraliobacillus</taxon>
    </lineage>
</organism>
<evidence type="ECO:0000259" key="7">
    <source>
        <dbReference type="PROSITE" id="PS51160"/>
    </source>
</evidence>
<dbReference type="InterPro" id="IPR001792">
    <property type="entry name" value="Acylphosphatase-like_dom"/>
</dbReference>
<protein>
    <recommendedName>
        <fullName evidence="3 5">acylphosphatase</fullName>
        <ecNumber evidence="2 5">3.6.1.7</ecNumber>
    </recommendedName>
</protein>
<dbReference type="RefSeq" id="WP_117152248.1">
    <property type="nucleotide sequence ID" value="NZ_BMLG01000001.1"/>
</dbReference>
<dbReference type="EMBL" id="BMLG01000001">
    <property type="protein sequence ID" value="GGM23388.1"/>
    <property type="molecule type" value="Genomic_DNA"/>
</dbReference>
<feature type="active site" evidence="5">
    <location>
        <position position="20"/>
    </location>
</feature>
<evidence type="ECO:0000256" key="5">
    <source>
        <dbReference type="PROSITE-ProRule" id="PRU00520"/>
    </source>
</evidence>
<gene>
    <name evidence="8" type="primary">acyP</name>
    <name evidence="8" type="ORF">GCM10011351_06460</name>
</gene>
<dbReference type="GO" id="GO:0003998">
    <property type="term" value="F:acylphosphatase activity"/>
    <property type="evidence" value="ECO:0007669"/>
    <property type="project" value="UniProtKB-EC"/>
</dbReference>
<evidence type="ECO:0000313" key="8">
    <source>
        <dbReference type="EMBL" id="GGM23388.1"/>
    </source>
</evidence>
<dbReference type="EC" id="3.6.1.7" evidence="2 5"/>
<accession>A0A917THQ7</accession>
<comment type="catalytic activity">
    <reaction evidence="4 5">
        <text>an acyl phosphate + H2O = a carboxylate + phosphate + H(+)</text>
        <dbReference type="Rhea" id="RHEA:14965"/>
        <dbReference type="ChEBI" id="CHEBI:15377"/>
        <dbReference type="ChEBI" id="CHEBI:15378"/>
        <dbReference type="ChEBI" id="CHEBI:29067"/>
        <dbReference type="ChEBI" id="CHEBI:43474"/>
        <dbReference type="ChEBI" id="CHEBI:59918"/>
        <dbReference type="EC" id="3.6.1.7"/>
    </reaction>
</comment>
<comment type="caution">
    <text evidence="8">The sequence shown here is derived from an EMBL/GenBank/DDBJ whole genome shotgun (WGS) entry which is preliminary data.</text>
</comment>